<dbReference type="KEGG" id="ffu:CLAFUR5_14170"/>
<organism evidence="1 2">
    <name type="scientific">Passalora fulva</name>
    <name type="common">Tomato leaf mold</name>
    <name type="synonym">Cladosporium fulvum</name>
    <dbReference type="NCBI Taxonomy" id="5499"/>
    <lineage>
        <taxon>Eukaryota</taxon>
        <taxon>Fungi</taxon>
        <taxon>Dikarya</taxon>
        <taxon>Ascomycota</taxon>
        <taxon>Pezizomycotina</taxon>
        <taxon>Dothideomycetes</taxon>
        <taxon>Dothideomycetidae</taxon>
        <taxon>Mycosphaerellales</taxon>
        <taxon>Mycosphaerellaceae</taxon>
        <taxon>Fulvia</taxon>
    </lineage>
</organism>
<keyword evidence="2" id="KW-1185">Reference proteome</keyword>
<evidence type="ECO:0000313" key="1">
    <source>
        <dbReference type="EMBL" id="UJO24904.1"/>
    </source>
</evidence>
<evidence type="ECO:0000313" key="2">
    <source>
        <dbReference type="Proteomes" id="UP000756132"/>
    </source>
</evidence>
<accession>A0A9Q8PM46</accession>
<dbReference type="GeneID" id="71994048"/>
<dbReference type="OrthoDB" id="3642856at2759"/>
<dbReference type="Proteomes" id="UP000756132">
    <property type="component" value="Chromosome 13"/>
</dbReference>
<dbReference type="RefSeq" id="XP_047769270.1">
    <property type="nucleotide sequence ID" value="XM_047913318.1"/>
</dbReference>
<protein>
    <submittedName>
        <fullName evidence="1">Uncharacterized protein</fullName>
    </submittedName>
</protein>
<reference evidence="1" key="1">
    <citation type="submission" date="2021-12" db="EMBL/GenBank/DDBJ databases">
        <authorList>
            <person name="Zaccaron A."/>
            <person name="Stergiopoulos I."/>
        </authorList>
    </citation>
    <scope>NUCLEOTIDE SEQUENCE</scope>
    <source>
        <strain evidence="1">Race5_Kim</strain>
    </source>
</reference>
<dbReference type="AlphaFoldDB" id="A0A9Q8PM46"/>
<sequence>MTLCKYQEQDDKFKARQPSSVKWQIIHPAMGPVYMDTDPLEENYISNARDARMACAALQEMLYSWQQGYLED</sequence>
<reference evidence="1" key="2">
    <citation type="journal article" date="2022" name="Microb. Genom.">
        <title>A chromosome-scale genome assembly of the tomato pathogen Cladosporium fulvum reveals a compartmentalized genome architecture and the presence of a dispensable chromosome.</title>
        <authorList>
            <person name="Zaccaron A.Z."/>
            <person name="Chen L.H."/>
            <person name="Samaras A."/>
            <person name="Stergiopoulos I."/>
        </authorList>
    </citation>
    <scope>NUCLEOTIDE SEQUENCE</scope>
    <source>
        <strain evidence="1">Race5_Kim</strain>
    </source>
</reference>
<dbReference type="EMBL" id="CP090175">
    <property type="protein sequence ID" value="UJO24904.1"/>
    <property type="molecule type" value="Genomic_DNA"/>
</dbReference>
<proteinExistence type="predicted"/>
<name>A0A9Q8PM46_PASFU</name>
<gene>
    <name evidence="1" type="ORF">CLAFUR5_14170</name>
</gene>